<dbReference type="InterPro" id="IPR001296">
    <property type="entry name" value="Glyco_trans_1"/>
</dbReference>
<evidence type="ECO:0000259" key="3">
    <source>
        <dbReference type="Pfam" id="PF13439"/>
    </source>
</evidence>
<keyword evidence="5" id="KW-1185">Reference proteome</keyword>
<proteinExistence type="predicted"/>
<evidence type="ECO:0000313" key="5">
    <source>
        <dbReference type="Proteomes" id="UP001139308"/>
    </source>
</evidence>
<dbReference type="EMBL" id="JAKLJA010000017">
    <property type="protein sequence ID" value="MCG5075714.1"/>
    <property type="molecule type" value="Genomic_DNA"/>
</dbReference>
<feature type="domain" description="Glycosyltransferase subfamily 4-like N-terminal" evidence="3">
    <location>
        <begin position="74"/>
        <end position="224"/>
    </location>
</feature>
<dbReference type="PANTHER" id="PTHR45947:SF3">
    <property type="entry name" value="SULFOQUINOVOSYL TRANSFERASE SQD2"/>
    <property type="match status" value="1"/>
</dbReference>
<reference evidence="4" key="1">
    <citation type="submission" date="2022-01" db="EMBL/GenBank/DDBJ databases">
        <title>Genome sequence and assembly of Parabukholderia sp. RG36.</title>
        <authorList>
            <person name="Chhetri G."/>
        </authorList>
    </citation>
    <scope>NUCLEOTIDE SEQUENCE</scope>
    <source>
        <strain evidence="4">RG36</strain>
    </source>
</reference>
<evidence type="ECO:0000256" key="1">
    <source>
        <dbReference type="SAM" id="MobiDB-lite"/>
    </source>
</evidence>
<evidence type="ECO:0000259" key="2">
    <source>
        <dbReference type="Pfam" id="PF00534"/>
    </source>
</evidence>
<dbReference type="InterPro" id="IPR050194">
    <property type="entry name" value="Glycosyltransferase_grp1"/>
</dbReference>
<feature type="domain" description="Glycosyl transferase family 1" evidence="2">
    <location>
        <begin position="230"/>
        <end position="369"/>
    </location>
</feature>
<dbReference type="Proteomes" id="UP001139308">
    <property type="component" value="Unassembled WGS sequence"/>
</dbReference>
<dbReference type="GO" id="GO:0016757">
    <property type="term" value="F:glycosyltransferase activity"/>
    <property type="evidence" value="ECO:0007669"/>
    <property type="project" value="InterPro"/>
</dbReference>
<dbReference type="AlphaFoldDB" id="A0A9X1UGI6"/>
<protein>
    <submittedName>
        <fullName evidence="4">Glycosyltransferase family 4 protein</fullName>
    </submittedName>
</protein>
<accession>A0A9X1UGI6</accession>
<gene>
    <name evidence="4" type="ORF">L5014_20435</name>
</gene>
<comment type="caution">
    <text evidence="4">The sequence shown here is derived from an EMBL/GenBank/DDBJ whole genome shotgun (WGS) entry which is preliminary data.</text>
</comment>
<dbReference type="SUPFAM" id="SSF53756">
    <property type="entry name" value="UDP-Glycosyltransferase/glycogen phosphorylase"/>
    <property type="match status" value="1"/>
</dbReference>
<name>A0A9X1UGI6_9BURK</name>
<dbReference type="RefSeq" id="WP_238465559.1">
    <property type="nucleotide sequence ID" value="NZ_JAKLJA010000017.1"/>
</dbReference>
<dbReference type="InterPro" id="IPR028098">
    <property type="entry name" value="Glyco_trans_4-like_N"/>
</dbReference>
<dbReference type="Pfam" id="PF13439">
    <property type="entry name" value="Glyco_transf_4"/>
    <property type="match status" value="1"/>
</dbReference>
<sequence>MAHVVHAGPSSHAPRRTHPTLGADGADDAGRYGRVAIVHDWLVSYAGSEKVLEQIIRMFPNADLYSIVDFFPEQHRDALGGKHASTSFIQHLPRAKSSFRAYLPLMPLAVEQFDLSSYDLVLSSSHAVAKGVLTGPNQVHVSYVHSPIRYAWDLQHQYLDEAGLRRGVKSWLARSLLHYMRIWDQRTAHGVDAFVANSGFVARRIRKVYGSEAVVIYPPVDVERFGLGAQHEDFFLIASRMVPYKRIPLIVEAFAVMPDKRLVVIGDGPDFERCKVLAAPNVDLLGYQPDSVLVDHMQRARAFVFAAEEDFGISVVEAQACGTPVIAYGRGGARETVIDSHDPERATGLFFSEQSVDAIVDAIARFEAHVPFRSEVCRHNAQRFTAERFRRDFMGIVERTVEANRGAGGTGGAGDVPSLIRRRWRSA</sequence>
<dbReference type="PANTHER" id="PTHR45947">
    <property type="entry name" value="SULFOQUINOVOSYL TRANSFERASE SQD2"/>
    <property type="match status" value="1"/>
</dbReference>
<dbReference type="Gene3D" id="3.40.50.2000">
    <property type="entry name" value="Glycogen Phosphorylase B"/>
    <property type="match status" value="2"/>
</dbReference>
<evidence type="ECO:0000313" key="4">
    <source>
        <dbReference type="EMBL" id="MCG5075714.1"/>
    </source>
</evidence>
<dbReference type="CDD" id="cd03804">
    <property type="entry name" value="GT4_WbaZ-like"/>
    <property type="match status" value="1"/>
</dbReference>
<organism evidence="4 5">
    <name type="scientific">Paraburkholderia tagetis</name>
    <dbReference type="NCBI Taxonomy" id="2913261"/>
    <lineage>
        <taxon>Bacteria</taxon>
        <taxon>Pseudomonadati</taxon>
        <taxon>Pseudomonadota</taxon>
        <taxon>Betaproteobacteria</taxon>
        <taxon>Burkholderiales</taxon>
        <taxon>Burkholderiaceae</taxon>
        <taxon>Paraburkholderia</taxon>
    </lineage>
</organism>
<dbReference type="Pfam" id="PF00534">
    <property type="entry name" value="Glycos_transf_1"/>
    <property type="match status" value="1"/>
</dbReference>
<feature type="region of interest" description="Disordered" evidence="1">
    <location>
        <begin position="1"/>
        <end position="25"/>
    </location>
</feature>